<dbReference type="Ensembl" id="ENSLLTT00000024233.1">
    <property type="protein sequence ID" value="ENSLLTP00000023377.1"/>
    <property type="gene ID" value="ENSLLTG00000017270.1"/>
</dbReference>
<keyword evidence="2 6" id="KW-0812">Transmembrane</keyword>
<evidence type="ECO:0000256" key="5">
    <source>
        <dbReference type="SAM" id="MobiDB-lite"/>
    </source>
</evidence>
<protein>
    <submittedName>
        <fullName evidence="7">Uncharacterized protein</fullName>
    </submittedName>
</protein>
<dbReference type="PANTHER" id="PTHR10924">
    <property type="entry name" value="MAJOR FACILITATOR SUPERFAMILY PROTEIN-RELATED"/>
    <property type="match status" value="1"/>
</dbReference>
<sequence>MGSAWSSPEEREPLLPPTPPAGPPPPPFAQHGQSYRAAAESRGRGTPPAGPLPRLPPVPGRVYGRRWLVLLLFSLLGFVQGLVWNTWGPIQNSARQAFDFSSLDIALLVFWGPIGFVPCFAFMWLMDKKGEEGEGRARAAVPGAASPTDGKGAFHESTPAQPGAFRMS</sequence>
<dbReference type="AlphaFoldDB" id="A0A8C5T0M4"/>
<evidence type="ECO:0000313" key="7">
    <source>
        <dbReference type="Ensembl" id="ENSLLTP00000023377.1"/>
    </source>
</evidence>
<dbReference type="GeneTree" id="ENSGT01030000234625"/>
<comment type="subcellular location">
    <subcellularLocation>
        <location evidence="1">Membrane</location>
        <topology evidence="1">Multi-pass membrane protein</topology>
    </subcellularLocation>
</comment>
<dbReference type="Proteomes" id="UP000694406">
    <property type="component" value="Unplaced"/>
</dbReference>
<proteinExistence type="predicted"/>
<feature type="transmembrane region" description="Helical" evidence="6">
    <location>
        <begin position="105"/>
        <end position="126"/>
    </location>
</feature>
<evidence type="ECO:0000256" key="1">
    <source>
        <dbReference type="ARBA" id="ARBA00004141"/>
    </source>
</evidence>
<dbReference type="PANTHER" id="PTHR10924:SF27">
    <property type="entry name" value="SOLUTE CARRIER FAMILY 49 MEMBER 4"/>
    <property type="match status" value="1"/>
</dbReference>
<reference evidence="7" key="2">
    <citation type="submission" date="2025-09" db="UniProtKB">
        <authorList>
            <consortium name="Ensembl"/>
        </authorList>
    </citation>
    <scope>IDENTIFICATION</scope>
</reference>
<keyword evidence="3 6" id="KW-1133">Transmembrane helix</keyword>
<evidence type="ECO:0000256" key="2">
    <source>
        <dbReference type="ARBA" id="ARBA00022692"/>
    </source>
</evidence>
<feature type="compositionally biased region" description="Pro residues" evidence="5">
    <location>
        <begin position="14"/>
        <end position="28"/>
    </location>
</feature>
<evidence type="ECO:0000256" key="3">
    <source>
        <dbReference type="ARBA" id="ARBA00022989"/>
    </source>
</evidence>
<keyword evidence="4 6" id="KW-0472">Membrane</keyword>
<reference evidence="7" key="1">
    <citation type="submission" date="2025-08" db="UniProtKB">
        <authorList>
            <consortium name="Ensembl"/>
        </authorList>
    </citation>
    <scope>IDENTIFICATION</scope>
</reference>
<feature type="region of interest" description="Disordered" evidence="5">
    <location>
        <begin position="1"/>
        <end position="55"/>
    </location>
</feature>
<evidence type="ECO:0000256" key="6">
    <source>
        <dbReference type="SAM" id="Phobius"/>
    </source>
</evidence>
<name>A0A8C5T0M4_LATLA</name>
<evidence type="ECO:0000313" key="8">
    <source>
        <dbReference type="Proteomes" id="UP000694406"/>
    </source>
</evidence>
<dbReference type="GO" id="GO:0016020">
    <property type="term" value="C:membrane"/>
    <property type="evidence" value="ECO:0007669"/>
    <property type="project" value="UniProtKB-SubCell"/>
</dbReference>
<dbReference type="InterPro" id="IPR049680">
    <property type="entry name" value="FLVCR1-2_SLC49-like"/>
</dbReference>
<feature type="transmembrane region" description="Helical" evidence="6">
    <location>
        <begin position="67"/>
        <end position="85"/>
    </location>
</feature>
<feature type="region of interest" description="Disordered" evidence="5">
    <location>
        <begin position="141"/>
        <end position="168"/>
    </location>
</feature>
<organism evidence="7 8">
    <name type="scientific">Laticauda laticaudata</name>
    <name type="common">Blue-ringed sea krait</name>
    <name type="synonym">Blue-lipped sea krait</name>
    <dbReference type="NCBI Taxonomy" id="8630"/>
    <lineage>
        <taxon>Eukaryota</taxon>
        <taxon>Metazoa</taxon>
        <taxon>Chordata</taxon>
        <taxon>Craniata</taxon>
        <taxon>Vertebrata</taxon>
        <taxon>Euteleostomi</taxon>
        <taxon>Lepidosauria</taxon>
        <taxon>Squamata</taxon>
        <taxon>Bifurcata</taxon>
        <taxon>Unidentata</taxon>
        <taxon>Episquamata</taxon>
        <taxon>Toxicofera</taxon>
        <taxon>Serpentes</taxon>
        <taxon>Colubroidea</taxon>
        <taxon>Elapidae</taxon>
        <taxon>Laticaudinae</taxon>
        <taxon>Laticauda</taxon>
    </lineage>
</organism>
<accession>A0A8C5T0M4</accession>
<keyword evidence="8" id="KW-1185">Reference proteome</keyword>
<dbReference type="InterPro" id="IPR036259">
    <property type="entry name" value="MFS_trans_sf"/>
</dbReference>
<evidence type="ECO:0000256" key="4">
    <source>
        <dbReference type="ARBA" id="ARBA00023136"/>
    </source>
</evidence>
<dbReference type="SUPFAM" id="SSF103473">
    <property type="entry name" value="MFS general substrate transporter"/>
    <property type="match status" value="1"/>
</dbReference>